<reference evidence="2" key="1">
    <citation type="journal article" date="2022" name="Mol. Ecol. Resour.">
        <title>The genomes of chicory, endive, great burdock and yacon provide insights into Asteraceae palaeo-polyploidization history and plant inulin production.</title>
        <authorList>
            <person name="Fan W."/>
            <person name="Wang S."/>
            <person name="Wang H."/>
            <person name="Wang A."/>
            <person name="Jiang F."/>
            <person name="Liu H."/>
            <person name="Zhao H."/>
            <person name="Xu D."/>
            <person name="Zhang Y."/>
        </authorList>
    </citation>
    <scope>NUCLEOTIDE SEQUENCE [LARGE SCALE GENOMIC DNA]</scope>
    <source>
        <strain evidence="2">cv. Yunnan</strain>
    </source>
</reference>
<accession>A0ACB9IWY6</accession>
<protein>
    <submittedName>
        <fullName evidence="1">Uncharacterized protein</fullName>
    </submittedName>
</protein>
<keyword evidence="2" id="KW-1185">Reference proteome</keyword>
<reference evidence="1 2" key="2">
    <citation type="journal article" date="2022" name="Mol. Ecol. Resour.">
        <title>The genomes of chicory, endive, great burdock and yacon provide insights into Asteraceae paleo-polyploidization history and plant inulin production.</title>
        <authorList>
            <person name="Fan W."/>
            <person name="Wang S."/>
            <person name="Wang H."/>
            <person name="Wang A."/>
            <person name="Jiang F."/>
            <person name="Liu H."/>
            <person name="Zhao H."/>
            <person name="Xu D."/>
            <person name="Zhang Y."/>
        </authorList>
    </citation>
    <scope>NUCLEOTIDE SEQUENCE [LARGE SCALE GENOMIC DNA]</scope>
    <source>
        <strain evidence="2">cv. Yunnan</strain>
        <tissue evidence="1">Leaves</tissue>
    </source>
</reference>
<proteinExistence type="predicted"/>
<sequence length="171" mass="20229">MDVEAASPTVEELISQLRSSFFSLEFQHVAKTLIEREEQMNDKYLKLKTKAQQEKDLLISENLKLNDELKKKQNEIDAIRKLNDEYERKFRVYEKRCLDFDHKVLNLEKLAKESVCFRSSSVSLENKEQKDCAAESNRETLFCEKKDSKKKTEPKLKEIIHIDDDDDDDHK</sequence>
<dbReference type="EMBL" id="CM042023">
    <property type="protein sequence ID" value="KAI3812784.1"/>
    <property type="molecule type" value="Genomic_DNA"/>
</dbReference>
<dbReference type="Proteomes" id="UP001056120">
    <property type="component" value="Linkage Group LG06"/>
</dbReference>
<evidence type="ECO:0000313" key="1">
    <source>
        <dbReference type="EMBL" id="KAI3812784.1"/>
    </source>
</evidence>
<gene>
    <name evidence="1" type="ORF">L1987_17496</name>
</gene>
<organism evidence="1 2">
    <name type="scientific">Smallanthus sonchifolius</name>
    <dbReference type="NCBI Taxonomy" id="185202"/>
    <lineage>
        <taxon>Eukaryota</taxon>
        <taxon>Viridiplantae</taxon>
        <taxon>Streptophyta</taxon>
        <taxon>Embryophyta</taxon>
        <taxon>Tracheophyta</taxon>
        <taxon>Spermatophyta</taxon>
        <taxon>Magnoliopsida</taxon>
        <taxon>eudicotyledons</taxon>
        <taxon>Gunneridae</taxon>
        <taxon>Pentapetalae</taxon>
        <taxon>asterids</taxon>
        <taxon>campanulids</taxon>
        <taxon>Asterales</taxon>
        <taxon>Asteraceae</taxon>
        <taxon>Asteroideae</taxon>
        <taxon>Heliantheae alliance</taxon>
        <taxon>Millerieae</taxon>
        <taxon>Smallanthus</taxon>
    </lineage>
</organism>
<comment type="caution">
    <text evidence="1">The sequence shown here is derived from an EMBL/GenBank/DDBJ whole genome shotgun (WGS) entry which is preliminary data.</text>
</comment>
<evidence type="ECO:0000313" key="2">
    <source>
        <dbReference type="Proteomes" id="UP001056120"/>
    </source>
</evidence>
<name>A0ACB9IWY6_9ASTR</name>